<evidence type="ECO:0000256" key="3">
    <source>
        <dbReference type="ARBA" id="ARBA00023274"/>
    </source>
</evidence>
<gene>
    <name evidence="4" type="ORF">UFOPK1493_01886</name>
</gene>
<evidence type="ECO:0000313" key="4">
    <source>
        <dbReference type="EMBL" id="CAB4562629.1"/>
    </source>
</evidence>
<dbReference type="Pfam" id="PF01783">
    <property type="entry name" value="Ribosomal_L32p"/>
    <property type="match status" value="1"/>
</dbReference>
<dbReference type="PANTHER" id="PTHR35534">
    <property type="entry name" value="50S RIBOSOMAL PROTEIN L32"/>
    <property type="match status" value="1"/>
</dbReference>
<dbReference type="InterPro" id="IPR002677">
    <property type="entry name" value="Ribosomal_bL32"/>
</dbReference>
<evidence type="ECO:0000256" key="2">
    <source>
        <dbReference type="ARBA" id="ARBA00022980"/>
    </source>
</evidence>
<accession>A0A6J6DIJ8</accession>
<dbReference type="SUPFAM" id="SSF57829">
    <property type="entry name" value="Zn-binding ribosomal proteins"/>
    <property type="match status" value="1"/>
</dbReference>
<dbReference type="NCBIfam" id="TIGR01031">
    <property type="entry name" value="rpmF_bact"/>
    <property type="match status" value="1"/>
</dbReference>
<dbReference type="HAMAP" id="MF_00340">
    <property type="entry name" value="Ribosomal_bL32"/>
    <property type="match status" value="1"/>
</dbReference>
<dbReference type="InterPro" id="IPR044957">
    <property type="entry name" value="Ribosomal_bL32_bact"/>
</dbReference>
<dbReference type="GO" id="GO:0015934">
    <property type="term" value="C:large ribosomal subunit"/>
    <property type="evidence" value="ECO:0007669"/>
    <property type="project" value="InterPro"/>
</dbReference>
<keyword evidence="2" id="KW-0689">Ribosomal protein</keyword>
<name>A0A6J6DIJ8_9ZZZZ</name>
<dbReference type="GO" id="GO:0006412">
    <property type="term" value="P:translation"/>
    <property type="evidence" value="ECO:0007669"/>
    <property type="project" value="InterPro"/>
</dbReference>
<keyword evidence="3" id="KW-0687">Ribonucleoprotein</keyword>
<proteinExistence type="inferred from homology"/>
<dbReference type="EMBL" id="CAEZSR010000065">
    <property type="protein sequence ID" value="CAB4562629.1"/>
    <property type="molecule type" value="Genomic_DNA"/>
</dbReference>
<comment type="similarity">
    <text evidence="1">Belongs to the bacterial ribosomal protein bL32 family.</text>
</comment>
<dbReference type="AlphaFoldDB" id="A0A6J6DIJ8"/>
<protein>
    <submittedName>
        <fullName evidence="4">Unannotated protein</fullName>
    </submittedName>
</protein>
<dbReference type="GO" id="GO:0003735">
    <property type="term" value="F:structural constituent of ribosome"/>
    <property type="evidence" value="ECO:0007669"/>
    <property type="project" value="InterPro"/>
</dbReference>
<sequence length="59" mass="6381">MAVPKKKKSKMKTRSHRAGAWKLGAPARSVCPRCGAVKLPHTVCSACGWYKDRVAVDVG</sequence>
<reference evidence="4" key="1">
    <citation type="submission" date="2020-05" db="EMBL/GenBank/DDBJ databases">
        <authorList>
            <person name="Chiriac C."/>
            <person name="Salcher M."/>
            <person name="Ghai R."/>
            <person name="Kavagutti S V."/>
        </authorList>
    </citation>
    <scope>NUCLEOTIDE SEQUENCE</scope>
</reference>
<organism evidence="4">
    <name type="scientific">freshwater metagenome</name>
    <dbReference type="NCBI Taxonomy" id="449393"/>
    <lineage>
        <taxon>unclassified sequences</taxon>
        <taxon>metagenomes</taxon>
        <taxon>ecological metagenomes</taxon>
    </lineage>
</organism>
<evidence type="ECO:0000256" key="1">
    <source>
        <dbReference type="ARBA" id="ARBA00008560"/>
    </source>
</evidence>
<dbReference type="PANTHER" id="PTHR35534:SF1">
    <property type="entry name" value="LARGE RIBOSOMAL SUBUNIT PROTEIN BL32"/>
    <property type="match status" value="1"/>
</dbReference>
<dbReference type="InterPro" id="IPR011332">
    <property type="entry name" value="Ribosomal_zn-bd"/>
</dbReference>